<sequence>MSRIVDLLYQRLPAIHRIRDAEQGYPLRELLSVVAEQLAAMEENLEQLYDDQFIETCAEWVAPYIGDLIGYHTLHGVVPGVASPRADVANTIRYRRRKGTASMLEQVARDVTGWPARVVEFFQLLGWTQHMNHHRLKAHYSPDLRQWQRLKWLDTPFDTVAHSVEVRRIASGAGRYNIPNVGLFLFRIRAFPLTRSPVVADPALGGGALVRCNPLGVDMVLYNAPETEEEISHLAEPGNVPQPLTKRWIKTHLADYYGPDKSLVLERAGADPPQLISSEDICICDLSDVEDGGGTVIGWACQPAAGSTKVAIDPELGRIAFGDPPATPVLVSFHYGFSIAIGGGEYERGTAEIVTVDQRVSGGALLQPALNLVKSGGIVEITDSYRYEETPVIAVDSRASVTLRGANGARPFLQAIGDISLQLGGEATLVLDGLVISGGMLNLPDFGDDEPRYLVLRDCTLVPGAGAALSVAHSFTEITLERCITGPLHIVADSKVTLRECIVDATDPELVAYRGPGGDDLSVGGIMRLENCTIIGKIHTRQVTMASDCLFVAWLAATGDTWSAPLWVERRQKGCIRFSYVPSGSRTPRCYHCQPTEGDLQTRPHFTSLRYGDPGYCQLRQATPDTIRRGAHDESEMGVLHGLYQPQRETNLRIRLDEYLRYGLEAGIFYSS</sequence>
<protein>
    <recommendedName>
        <fullName evidence="3">Phage tail protein (Tail_P2_I)</fullName>
    </recommendedName>
</protein>
<keyword evidence="2" id="KW-1185">Reference proteome</keyword>
<evidence type="ECO:0000313" key="1">
    <source>
        <dbReference type="EMBL" id="SHO44153.1"/>
    </source>
</evidence>
<dbReference type="SUPFAM" id="SSF51126">
    <property type="entry name" value="Pectin lyase-like"/>
    <property type="match status" value="1"/>
</dbReference>
<dbReference type="RefSeq" id="WP_073612027.1">
    <property type="nucleotide sequence ID" value="NZ_FRFE01000002.1"/>
</dbReference>
<accession>A0A1M7XZ41</accession>
<dbReference type="EMBL" id="FRFE01000002">
    <property type="protein sequence ID" value="SHO44153.1"/>
    <property type="molecule type" value="Genomic_DNA"/>
</dbReference>
<organism evidence="1 2">
    <name type="scientific">Desulfopila aestuarii DSM 18488</name>
    <dbReference type="NCBI Taxonomy" id="1121416"/>
    <lineage>
        <taxon>Bacteria</taxon>
        <taxon>Pseudomonadati</taxon>
        <taxon>Thermodesulfobacteriota</taxon>
        <taxon>Desulfobulbia</taxon>
        <taxon>Desulfobulbales</taxon>
        <taxon>Desulfocapsaceae</taxon>
        <taxon>Desulfopila</taxon>
    </lineage>
</organism>
<name>A0A1M7XZ41_9BACT</name>
<dbReference type="Proteomes" id="UP000184603">
    <property type="component" value="Unassembled WGS sequence"/>
</dbReference>
<dbReference type="OrthoDB" id="626916at2"/>
<evidence type="ECO:0000313" key="2">
    <source>
        <dbReference type="Proteomes" id="UP000184603"/>
    </source>
</evidence>
<dbReference type="AlphaFoldDB" id="A0A1M7XZ41"/>
<proteinExistence type="predicted"/>
<reference evidence="1 2" key="1">
    <citation type="submission" date="2016-12" db="EMBL/GenBank/DDBJ databases">
        <authorList>
            <person name="Song W.-J."/>
            <person name="Kurnit D.M."/>
        </authorList>
    </citation>
    <scope>NUCLEOTIDE SEQUENCE [LARGE SCALE GENOMIC DNA]</scope>
    <source>
        <strain evidence="1 2">DSM 18488</strain>
    </source>
</reference>
<gene>
    <name evidence="1" type="ORF">SAMN02745220_00673</name>
</gene>
<evidence type="ECO:0008006" key="3">
    <source>
        <dbReference type="Google" id="ProtNLM"/>
    </source>
</evidence>
<dbReference type="InterPro" id="IPR011050">
    <property type="entry name" value="Pectin_lyase_fold/virulence"/>
</dbReference>
<dbReference type="STRING" id="1121416.SAMN02745220_00673"/>